<proteinExistence type="inferred from homology"/>
<keyword evidence="7" id="KW-1185">Reference proteome</keyword>
<evidence type="ECO:0000313" key="6">
    <source>
        <dbReference type="EMBL" id="CAE7265937.1"/>
    </source>
</evidence>
<keyword evidence="2" id="KW-0479">Metal-binding</keyword>
<evidence type="ECO:0000256" key="1">
    <source>
        <dbReference type="ARBA" id="ARBA00005495"/>
    </source>
</evidence>
<dbReference type="EMBL" id="CAJNDS010001569">
    <property type="protein sequence ID" value="CAE7265937.1"/>
    <property type="molecule type" value="Genomic_DNA"/>
</dbReference>
<name>A0A812MKW9_9DINO</name>
<evidence type="ECO:0000256" key="3">
    <source>
        <dbReference type="ARBA" id="ARBA00022833"/>
    </source>
</evidence>
<gene>
    <name evidence="6" type="ORF">SNAT2548_LOCUS14061</name>
</gene>
<comment type="similarity">
    <text evidence="1">Belongs to the Gfa family.</text>
</comment>
<dbReference type="PROSITE" id="PS51891">
    <property type="entry name" value="CENP_V_GFA"/>
    <property type="match status" value="2"/>
</dbReference>
<comment type="caution">
    <text evidence="6">The sequence shown here is derived from an EMBL/GenBank/DDBJ whole genome shotgun (WGS) entry which is preliminary data.</text>
</comment>
<sequence>MTDEDVDRLAQDFAAKVTLHAQATQDSDCEEEAREEGAGGGPMITGSCKCGGCRFRFPAQQVRPQGSSGKLDMANCHCSFCRRAHAAAFASYVTVPTAAVERLKGSDLVEARRDRCKHLDADVLRVFCGKCFSSLAMLPKVGKEVHICAGSLESENLPPVHSFVPWCQQEAPPFLGFVPATKKEKQKARQALAGRGAIKVEGGCSCGGCRFALPRFPEELQHCYCSSCRKLSGAAWQTWMPTEEGQLKWTAKVGLKKVRTTSHARRHVCTNCGVFMTIVYDEDDAVWPLAGALDDCYTKEDLCLCVSDVSHICVKYKQPWWTLPNDGLQRIKGAS</sequence>
<evidence type="ECO:0000256" key="4">
    <source>
        <dbReference type="ARBA" id="ARBA00023239"/>
    </source>
</evidence>
<dbReference type="GO" id="GO:0016846">
    <property type="term" value="F:carbon-sulfur lyase activity"/>
    <property type="evidence" value="ECO:0007669"/>
    <property type="project" value="InterPro"/>
</dbReference>
<feature type="domain" description="CENP-V/GFA" evidence="5">
    <location>
        <begin position="44"/>
        <end position="167"/>
    </location>
</feature>
<accession>A0A812MKW9</accession>
<dbReference type="OrthoDB" id="406576at2759"/>
<protein>
    <recommendedName>
        <fullName evidence="5">CENP-V/GFA domain-containing protein</fullName>
    </recommendedName>
</protein>
<dbReference type="Proteomes" id="UP000604046">
    <property type="component" value="Unassembled WGS sequence"/>
</dbReference>
<dbReference type="AlphaFoldDB" id="A0A812MKW9"/>
<dbReference type="GO" id="GO:0046872">
    <property type="term" value="F:metal ion binding"/>
    <property type="evidence" value="ECO:0007669"/>
    <property type="project" value="UniProtKB-KW"/>
</dbReference>
<reference evidence="6" key="1">
    <citation type="submission" date="2021-02" db="EMBL/GenBank/DDBJ databases">
        <authorList>
            <person name="Dougan E. K."/>
            <person name="Rhodes N."/>
            <person name="Thang M."/>
            <person name="Chan C."/>
        </authorList>
    </citation>
    <scope>NUCLEOTIDE SEQUENCE</scope>
</reference>
<organism evidence="6 7">
    <name type="scientific">Symbiodinium natans</name>
    <dbReference type="NCBI Taxonomy" id="878477"/>
    <lineage>
        <taxon>Eukaryota</taxon>
        <taxon>Sar</taxon>
        <taxon>Alveolata</taxon>
        <taxon>Dinophyceae</taxon>
        <taxon>Suessiales</taxon>
        <taxon>Symbiodiniaceae</taxon>
        <taxon>Symbiodinium</taxon>
    </lineage>
</organism>
<keyword evidence="3" id="KW-0862">Zinc</keyword>
<keyword evidence="4" id="KW-0456">Lyase</keyword>
<dbReference type="Gene3D" id="3.90.1590.10">
    <property type="entry name" value="glutathione-dependent formaldehyde- activating enzyme (gfa)"/>
    <property type="match status" value="2"/>
</dbReference>
<feature type="domain" description="CENP-V/GFA" evidence="5">
    <location>
        <begin position="200"/>
        <end position="321"/>
    </location>
</feature>
<dbReference type="PANTHER" id="PTHR33337:SF40">
    <property type="entry name" value="CENP-V_GFA DOMAIN-CONTAINING PROTEIN-RELATED"/>
    <property type="match status" value="1"/>
</dbReference>
<evidence type="ECO:0000256" key="2">
    <source>
        <dbReference type="ARBA" id="ARBA00022723"/>
    </source>
</evidence>
<dbReference type="PANTHER" id="PTHR33337">
    <property type="entry name" value="GFA DOMAIN-CONTAINING PROTEIN"/>
    <property type="match status" value="1"/>
</dbReference>
<dbReference type="Pfam" id="PF04828">
    <property type="entry name" value="GFA"/>
    <property type="match status" value="2"/>
</dbReference>
<dbReference type="InterPro" id="IPR011057">
    <property type="entry name" value="Mss4-like_sf"/>
</dbReference>
<evidence type="ECO:0000259" key="5">
    <source>
        <dbReference type="PROSITE" id="PS51891"/>
    </source>
</evidence>
<evidence type="ECO:0000313" key="7">
    <source>
        <dbReference type="Proteomes" id="UP000604046"/>
    </source>
</evidence>
<dbReference type="InterPro" id="IPR006913">
    <property type="entry name" value="CENP-V/GFA"/>
</dbReference>
<dbReference type="SUPFAM" id="SSF51316">
    <property type="entry name" value="Mss4-like"/>
    <property type="match status" value="2"/>
</dbReference>